<feature type="transmembrane region" description="Helical" evidence="2">
    <location>
        <begin position="213"/>
        <end position="237"/>
    </location>
</feature>
<keyword evidence="2" id="KW-0472">Membrane</keyword>
<reference evidence="3" key="1">
    <citation type="submission" date="2021-01" db="EMBL/GenBank/DDBJ databases">
        <authorList>
            <person name="Corre E."/>
            <person name="Pelletier E."/>
            <person name="Niang G."/>
            <person name="Scheremetjew M."/>
            <person name="Finn R."/>
            <person name="Kale V."/>
            <person name="Holt S."/>
            <person name="Cochrane G."/>
            <person name="Meng A."/>
            <person name="Brown T."/>
            <person name="Cohen L."/>
        </authorList>
    </citation>
    <scope>NUCLEOTIDE SEQUENCE</scope>
    <source>
        <strain evidence="3">CCMP125</strain>
    </source>
</reference>
<organism evidence="3">
    <name type="scientific">Entomoneis paludosa</name>
    <dbReference type="NCBI Taxonomy" id="265537"/>
    <lineage>
        <taxon>Eukaryota</taxon>
        <taxon>Sar</taxon>
        <taxon>Stramenopiles</taxon>
        <taxon>Ochrophyta</taxon>
        <taxon>Bacillariophyta</taxon>
        <taxon>Bacillariophyceae</taxon>
        <taxon>Bacillariophycidae</taxon>
        <taxon>Entomoneidaceae</taxon>
        <taxon>Entomoneis</taxon>
    </lineage>
</organism>
<gene>
    <name evidence="3" type="ORF">APAL1065_LOCUS16249</name>
</gene>
<evidence type="ECO:0000256" key="1">
    <source>
        <dbReference type="SAM" id="MobiDB-lite"/>
    </source>
</evidence>
<protein>
    <submittedName>
        <fullName evidence="3">Uncharacterized protein</fullName>
    </submittedName>
</protein>
<sequence length="282" mass="30386">MAAILCGGIGACCKGLGQCLSLPFQACSSVCGETCTFVKKALTSPFTPYLLTTFALNLPPTIWGARAFLTSLAENQRCQGDSWLWVNSGLALVHILAAFYIVFRIQEQKPDVPLVQATVDGQEEDTAKASAAETGTSYQKMSKGEEESNTKKSGSLTDQLIASVATSVFPVTKTATATPTPEPGTRGAYYGDVYEEGEANSVQRLKQLFCYDAVMAVYILAAIFWCVWQSVGISQALVSDDGQASDLCDSVENWSSLSIMCGFLYAMLVFVAFCCSFMCLKR</sequence>
<keyword evidence="2" id="KW-0812">Transmembrane</keyword>
<feature type="region of interest" description="Disordered" evidence="1">
    <location>
        <begin position="123"/>
        <end position="155"/>
    </location>
</feature>
<feature type="transmembrane region" description="Helical" evidence="2">
    <location>
        <begin position="257"/>
        <end position="280"/>
    </location>
</feature>
<evidence type="ECO:0000313" key="3">
    <source>
        <dbReference type="EMBL" id="CAD9975376.1"/>
    </source>
</evidence>
<dbReference type="AlphaFoldDB" id="A0A7S2YG72"/>
<feature type="transmembrane region" description="Helical" evidence="2">
    <location>
        <begin position="83"/>
        <end position="103"/>
    </location>
</feature>
<name>A0A7S2YG72_9STRA</name>
<evidence type="ECO:0000256" key="2">
    <source>
        <dbReference type="SAM" id="Phobius"/>
    </source>
</evidence>
<dbReference type="EMBL" id="HBHT01024207">
    <property type="protein sequence ID" value="CAD9975376.1"/>
    <property type="molecule type" value="Transcribed_RNA"/>
</dbReference>
<keyword evidence="2" id="KW-1133">Transmembrane helix</keyword>
<accession>A0A7S2YG72</accession>
<proteinExistence type="predicted"/>